<dbReference type="AlphaFoldDB" id="A0A1I0NIM6"/>
<name>A0A1I0NIM6_9EURY</name>
<dbReference type="PANTHER" id="PTHR30337">
    <property type="entry name" value="COMPONENT OF ATP-DEPENDENT DSDNA EXONUCLEASE"/>
    <property type="match status" value="1"/>
</dbReference>
<organism evidence="2 3">
    <name type="scientific">Halobacterium jilantaiense</name>
    <dbReference type="NCBI Taxonomy" id="355548"/>
    <lineage>
        <taxon>Archaea</taxon>
        <taxon>Methanobacteriati</taxon>
        <taxon>Methanobacteriota</taxon>
        <taxon>Stenosarchaea group</taxon>
        <taxon>Halobacteria</taxon>
        <taxon>Halobacteriales</taxon>
        <taxon>Halobacteriaceae</taxon>
        <taxon>Halobacterium</taxon>
    </lineage>
</organism>
<gene>
    <name evidence="2" type="ORF">SAMN04487945_0891</name>
</gene>
<sequence>MGSGNELTELYDSLSVLYGSLPSGVDSEWRLALRSVLYGDELLADEASCFGAQQKERNLGKRKDYARRQGNGERVTEFSAITVAEPREGDRRYVPSGAELPVAPASGEVLPVYVSSGEVDWAISLLAEFPAEPAADRPGDGSERLLDRDRVQRARNSTEAGVGGDATTVLFVSDTHLGYENRAETGSGKAVPWIDEINSRDTIRRVRTLAMEGDIDAVIHTGDLLDHEVDAVTLDAAESSLRDLALCNIPVYCILGTHDHGAADPYYSNSVDGIAWVKDQVRNEYLIELSASPTSVAGGPLDAYGVSAENVGIGDVGTYESLGWRPSEIAFGASSPGPNVLCLHDGATPYRERSTADVDLDELLAQSRVSFDCVLVGDEHRPKHDDFEHGYSFETGDGTPVLYTGPAARVGPAYRNHDAFITELTISAEEVSWTRHSV</sequence>
<protein>
    <submittedName>
        <fullName evidence="2">Calcineurin-like phosphoesterase</fullName>
    </submittedName>
</protein>
<keyword evidence="3" id="KW-1185">Reference proteome</keyword>
<dbReference type="InterPro" id="IPR029052">
    <property type="entry name" value="Metallo-depent_PP-like"/>
</dbReference>
<evidence type="ECO:0000259" key="1">
    <source>
        <dbReference type="Pfam" id="PF00149"/>
    </source>
</evidence>
<reference evidence="2 3" key="1">
    <citation type="submission" date="2016-10" db="EMBL/GenBank/DDBJ databases">
        <authorList>
            <person name="de Groot N.N."/>
        </authorList>
    </citation>
    <scope>NUCLEOTIDE SEQUENCE [LARGE SCALE GENOMIC DNA]</scope>
    <source>
        <strain evidence="2 3">CGMCC 1.5337</strain>
    </source>
</reference>
<dbReference type="SUPFAM" id="SSF56300">
    <property type="entry name" value="Metallo-dependent phosphatases"/>
    <property type="match status" value="1"/>
</dbReference>
<dbReference type="GO" id="GO:0016787">
    <property type="term" value="F:hydrolase activity"/>
    <property type="evidence" value="ECO:0007669"/>
    <property type="project" value="InterPro"/>
</dbReference>
<dbReference type="Proteomes" id="UP000198518">
    <property type="component" value="Unassembled WGS sequence"/>
</dbReference>
<accession>A0A1I0NIM6</accession>
<feature type="domain" description="Calcineurin-like phosphoesterase" evidence="1">
    <location>
        <begin position="168"/>
        <end position="382"/>
    </location>
</feature>
<proteinExistence type="predicted"/>
<dbReference type="Pfam" id="PF00149">
    <property type="entry name" value="Metallophos"/>
    <property type="match status" value="1"/>
</dbReference>
<dbReference type="EMBL" id="FOJA01000001">
    <property type="protein sequence ID" value="SEW01041.1"/>
    <property type="molecule type" value="Genomic_DNA"/>
</dbReference>
<dbReference type="STRING" id="355548.SAMN04487945_0891"/>
<dbReference type="Gene3D" id="3.60.21.10">
    <property type="match status" value="1"/>
</dbReference>
<evidence type="ECO:0000313" key="3">
    <source>
        <dbReference type="Proteomes" id="UP000198518"/>
    </source>
</evidence>
<dbReference type="InterPro" id="IPR050535">
    <property type="entry name" value="DNA_Repair-Maintenance_Comp"/>
</dbReference>
<evidence type="ECO:0000313" key="2">
    <source>
        <dbReference type="EMBL" id="SEW01041.1"/>
    </source>
</evidence>
<dbReference type="InterPro" id="IPR004843">
    <property type="entry name" value="Calcineurin-like_PHP"/>
</dbReference>